<keyword evidence="2" id="KW-1185">Reference proteome</keyword>
<reference evidence="1 2" key="1">
    <citation type="journal article" date="2018" name="J. Allergy Clin. Immunol.">
        <title>High-quality assembly of Dermatophagoides pteronyssinus genome and transcriptome reveals a wide range of novel allergens.</title>
        <authorList>
            <person name="Liu X.Y."/>
            <person name="Yang K.Y."/>
            <person name="Wang M.Q."/>
            <person name="Kwok J.S."/>
            <person name="Zeng X."/>
            <person name="Yang Z."/>
            <person name="Xiao X.J."/>
            <person name="Lau C.P."/>
            <person name="Li Y."/>
            <person name="Huang Z.M."/>
            <person name="Ba J.G."/>
            <person name="Yim A.K."/>
            <person name="Ouyang C.Y."/>
            <person name="Ngai S.M."/>
            <person name="Chan T.F."/>
            <person name="Leung E.L."/>
            <person name="Liu L."/>
            <person name="Liu Z.G."/>
            <person name="Tsui S.K."/>
        </authorList>
    </citation>
    <scope>NUCLEOTIDE SEQUENCE [LARGE SCALE GENOMIC DNA]</scope>
    <source>
        <strain evidence="1">Derp</strain>
    </source>
</reference>
<dbReference type="EMBL" id="NJHN03000074">
    <property type="protein sequence ID" value="KAH9417676.1"/>
    <property type="molecule type" value="Genomic_DNA"/>
</dbReference>
<accession>A0ABQ8J549</accession>
<name>A0ABQ8J549_DERPT</name>
<organism evidence="1 2">
    <name type="scientific">Dermatophagoides pteronyssinus</name>
    <name type="common">European house dust mite</name>
    <dbReference type="NCBI Taxonomy" id="6956"/>
    <lineage>
        <taxon>Eukaryota</taxon>
        <taxon>Metazoa</taxon>
        <taxon>Ecdysozoa</taxon>
        <taxon>Arthropoda</taxon>
        <taxon>Chelicerata</taxon>
        <taxon>Arachnida</taxon>
        <taxon>Acari</taxon>
        <taxon>Acariformes</taxon>
        <taxon>Sarcoptiformes</taxon>
        <taxon>Astigmata</taxon>
        <taxon>Psoroptidia</taxon>
        <taxon>Analgoidea</taxon>
        <taxon>Pyroglyphidae</taxon>
        <taxon>Dermatophagoidinae</taxon>
        <taxon>Dermatophagoides</taxon>
    </lineage>
</organism>
<reference evidence="1 2" key="2">
    <citation type="journal article" date="2022" name="Mol. Biol. Evol.">
        <title>Comparative Genomics Reveals Insights into the Divergent Evolution of Astigmatic Mites and Household Pest Adaptations.</title>
        <authorList>
            <person name="Xiong Q."/>
            <person name="Wan A.T."/>
            <person name="Liu X."/>
            <person name="Fung C.S."/>
            <person name="Xiao X."/>
            <person name="Malainual N."/>
            <person name="Hou J."/>
            <person name="Wang L."/>
            <person name="Wang M."/>
            <person name="Yang K.Y."/>
            <person name="Cui Y."/>
            <person name="Leung E.L."/>
            <person name="Nong W."/>
            <person name="Shin S.K."/>
            <person name="Au S.W."/>
            <person name="Jeong K.Y."/>
            <person name="Chew F.T."/>
            <person name="Hui J.H."/>
            <person name="Leung T.F."/>
            <person name="Tungtrongchitr A."/>
            <person name="Zhong N."/>
            <person name="Liu Z."/>
            <person name="Tsui S.K."/>
        </authorList>
    </citation>
    <scope>NUCLEOTIDE SEQUENCE [LARGE SCALE GENOMIC DNA]</scope>
    <source>
        <strain evidence="1">Derp</strain>
    </source>
</reference>
<gene>
    <name evidence="1" type="ORF">DERP_011386</name>
</gene>
<sequence>MSAYQQFNAMRLYEAVDPLLTYFRPQSSRFPPANIIHGLTNVELSFAYLLGFEIDDFVRPPNVAISTPTLTSLAKFVDRYPSADIEIVLDLLLRPTATPFTLRLQSLCAITGYNVILAQDDVVKLTIPGSIQRIAVGLMIVTEHSRITEVNVFVPMRFDPRNVNVVVVDDTHLNDMFRLVGDLIPTNYSALNLNTVCVPYCLSEKQRQIVVDAFPNLNIEFSSRIGNIPHPVSRSIDFCFNKCVTDYVYHTAKNPDSVWDFAGRITDQPRQPFTVQPISIDTRDAARSLSDYDTIVNKLGKSDNVMSIASCLVD</sequence>
<evidence type="ECO:0000313" key="2">
    <source>
        <dbReference type="Proteomes" id="UP000887458"/>
    </source>
</evidence>
<comment type="caution">
    <text evidence="1">The sequence shown here is derived from an EMBL/GenBank/DDBJ whole genome shotgun (WGS) entry which is preliminary data.</text>
</comment>
<evidence type="ECO:0000313" key="1">
    <source>
        <dbReference type="EMBL" id="KAH9417676.1"/>
    </source>
</evidence>
<dbReference type="Proteomes" id="UP000887458">
    <property type="component" value="Unassembled WGS sequence"/>
</dbReference>
<proteinExistence type="predicted"/>
<protein>
    <submittedName>
        <fullName evidence="1">Uncharacterized protein</fullName>
    </submittedName>
</protein>